<evidence type="ECO:0000256" key="1">
    <source>
        <dbReference type="SAM" id="MobiDB-lite"/>
    </source>
</evidence>
<protein>
    <recommendedName>
        <fullName evidence="4">F-box domain-containing protein</fullName>
    </recommendedName>
</protein>
<evidence type="ECO:0008006" key="4">
    <source>
        <dbReference type="Google" id="ProtNLM"/>
    </source>
</evidence>
<evidence type="ECO:0000313" key="2">
    <source>
        <dbReference type="EMBL" id="GFH53336.1"/>
    </source>
</evidence>
<evidence type="ECO:0000313" key="3">
    <source>
        <dbReference type="Proteomes" id="UP001054902"/>
    </source>
</evidence>
<dbReference type="EMBL" id="BLLK01000047">
    <property type="protein sequence ID" value="GFH53336.1"/>
    <property type="molecule type" value="Genomic_DNA"/>
</dbReference>
<dbReference type="SUPFAM" id="SSF81383">
    <property type="entry name" value="F-box domain"/>
    <property type="match status" value="1"/>
</dbReference>
<proteinExistence type="predicted"/>
<organism evidence="2 3">
    <name type="scientific">Chaetoceros tenuissimus</name>
    <dbReference type="NCBI Taxonomy" id="426638"/>
    <lineage>
        <taxon>Eukaryota</taxon>
        <taxon>Sar</taxon>
        <taxon>Stramenopiles</taxon>
        <taxon>Ochrophyta</taxon>
        <taxon>Bacillariophyta</taxon>
        <taxon>Coscinodiscophyceae</taxon>
        <taxon>Chaetocerotophycidae</taxon>
        <taxon>Chaetocerotales</taxon>
        <taxon>Chaetocerotaceae</taxon>
        <taxon>Chaetoceros</taxon>
    </lineage>
</organism>
<dbReference type="SUPFAM" id="SSF48403">
    <property type="entry name" value="Ankyrin repeat"/>
    <property type="match status" value="1"/>
</dbReference>
<dbReference type="AlphaFoldDB" id="A0AAD3CW71"/>
<comment type="caution">
    <text evidence="2">The sequence shown here is derived from an EMBL/GenBank/DDBJ whole genome shotgun (WGS) entry which is preliminary data.</text>
</comment>
<keyword evidence="3" id="KW-1185">Reference proteome</keyword>
<dbReference type="InterPro" id="IPR036770">
    <property type="entry name" value="Ankyrin_rpt-contain_sf"/>
</dbReference>
<dbReference type="Gene3D" id="1.25.40.20">
    <property type="entry name" value="Ankyrin repeat-containing domain"/>
    <property type="match status" value="1"/>
</dbReference>
<accession>A0AAD3CW71</accession>
<gene>
    <name evidence="2" type="ORF">CTEN210_09812</name>
</gene>
<feature type="region of interest" description="Disordered" evidence="1">
    <location>
        <begin position="1"/>
        <end position="23"/>
    </location>
</feature>
<dbReference type="InterPro" id="IPR036047">
    <property type="entry name" value="F-box-like_dom_sf"/>
</dbReference>
<sequence length="228" mass="25665">MTPARKRMRLEDVGSNSVEPLEPSATMNDLPSEVMKNIFSFVGKGNYCFVAPVSKDFCFNYLTMDVIEDKFAHKMDCQLAIGRNKFTTAAAASFSFELAEYCFFKAPEKFQEQLVRKAVRKGKVDIVEIGLAMGVDLKKTLLYVEGGVLQDVVKHGSLEMLKFLIGKDVDVKSETFNILETAATYDQLAILKWLYRNKFIPFSNGHYGDFVLMTAARFGKFAIVEWGG</sequence>
<name>A0AAD3CW71_9STRA</name>
<reference evidence="2 3" key="1">
    <citation type="journal article" date="2021" name="Sci. Rep.">
        <title>The genome of the diatom Chaetoceros tenuissimus carries an ancient integrated fragment of an extant virus.</title>
        <authorList>
            <person name="Hongo Y."/>
            <person name="Kimura K."/>
            <person name="Takaki Y."/>
            <person name="Yoshida Y."/>
            <person name="Baba S."/>
            <person name="Kobayashi G."/>
            <person name="Nagasaki K."/>
            <person name="Hano T."/>
            <person name="Tomaru Y."/>
        </authorList>
    </citation>
    <scope>NUCLEOTIDE SEQUENCE [LARGE SCALE GENOMIC DNA]</scope>
    <source>
        <strain evidence="2 3">NIES-3715</strain>
    </source>
</reference>
<dbReference type="Proteomes" id="UP001054902">
    <property type="component" value="Unassembled WGS sequence"/>
</dbReference>